<protein>
    <recommendedName>
        <fullName evidence="5">Surface antigen</fullName>
    </recommendedName>
</protein>
<sequence>MKVHYINILLFTVPLNILVTLCHVYNQISLHIRNHTPTTKSRLLCECDVYTSIYDNDPEMKNVMENFNKQTEERFHEYNERMQEKRKECKDQCEKDIQKIILKDKIEKELTEKLEALETNIKTEDIPTCVCEKSVADKVEKACLRCGGILGGGLEPTVGLLGTVVVNQLTKTATVASIEFVTQEGIKAGIKAVVHNLINVLHLFDVTRDIWLTLINSKNYNTVSGLTTAAKTAKEAVGTTCLRNTPRLKPSCDAIFNKSKVWFRPVK</sequence>
<evidence type="ECO:0000313" key="4">
    <source>
        <dbReference type="Proteomes" id="UP000030690"/>
    </source>
</evidence>
<dbReference type="InterPro" id="IPR006373">
    <property type="entry name" value="VSA_Rifin"/>
</dbReference>
<keyword evidence="2" id="KW-0812">Transmembrane</keyword>
<dbReference type="AlphaFoldDB" id="A0A024VDG5"/>
<evidence type="ECO:0008006" key="5">
    <source>
        <dbReference type="Google" id="ProtNLM"/>
    </source>
</evidence>
<name>A0A024VDG5_PLAFA</name>
<keyword evidence="1" id="KW-0175">Coiled coil</keyword>
<gene>
    <name evidence="3" type="ORF">PFFVO_00829</name>
</gene>
<feature type="transmembrane region" description="Helical" evidence="2">
    <location>
        <begin position="6"/>
        <end position="25"/>
    </location>
</feature>
<accession>A0A024VDG5</accession>
<evidence type="ECO:0000256" key="1">
    <source>
        <dbReference type="SAM" id="Coils"/>
    </source>
</evidence>
<evidence type="ECO:0000313" key="3">
    <source>
        <dbReference type="EMBL" id="ETW20205.1"/>
    </source>
</evidence>
<proteinExistence type="predicted"/>
<keyword evidence="2" id="KW-0472">Membrane</keyword>
<dbReference type="EMBL" id="KI925024">
    <property type="protein sequence ID" value="ETW20205.1"/>
    <property type="molecule type" value="Genomic_DNA"/>
</dbReference>
<keyword evidence="2" id="KW-1133">Transmembrane helix</keyword>
<dbReference type="OrthoDB" id="10421290at2759"/>
<reference evidence="3 4" key="1">
    <citation type="submission" date="2013-02" db="EMBL/GenBank/DDBJ databases">
        <title>The Genome Annotation of Plasmodium falciparum Vietnam Oak-Knoll (FVO).</title>
        <authorList>
            <consortium name="The Broad Institute Genome Sequencing Platform"/>
            <consortium name="The Broad Institute Genome Sequencing Center for Infectious Disease"/>
            <person name="Neafsey D."/>
            <person name="Hoffman S."/>
            <person name="Volkman S."/>
            <person name="Rosenthal P."/>
            <person name="Walker B."/>
            <person name="Young S.K."/>
            <person name="Zeng Q."/>
            <person name="Gargeya S."/>
            <person name="Fitzgerald M."/>
            <person name="Haas B."/>
            <person name="Abouelleil A."/>
            <person name="Allen A.W."/>
            <person name="Alvarado L."/>
            <person name="Arachchi H.M."/>
            <person name="Berlin A.M."/>
            <person name="Chapman S.B."/>
            <person name="Gainer-Dewar J."/>
            <person name="Goldberg J."/>
            <person name="Griggs A."/>
            <person name="Gujja S."/>
            <person name="Hansen M."/>
            <person name="Howarth C."/>
            <person name="Imamovic A."/>
            <person name="Ireland A."/>
            <person name="Larimer J."/>
            <person name="McCowan C."/>
            <person name="Murphy C."/>
            <person name="Pearson M."/>
            <person name="Poon T.W."/>
            <person name="Priest M."/>
            <person name="Roberts A."/>
            <person name="Saif S."/>
            <person name="Shea T."/>
            <person name="Sisk P."/>
            <person name="Sykes S."/>
            <person name="Wortman J."/>
            <person name="Nusbaum C."/>
            <person name="Birren B."/>
        </authorList>
    </citation>
    <scope>NUCLEOTIDE SEQUENCE [LARGE SCALE GENOMIC DNA]</scope>
    <source>
        <strain evidence="4">Vietnam Oak-Knoll (FVO)</strain>
    </source>
</reference>
<evidence type="ECO:0000256" key="2">
    <source>
        <dbReference type="SAM" id="Phobius"/>
    </source>
</evidence>
<feature type="coiled-coil region" evidence="1">
    <location>
        <begin position="68"/>
        <end position="99"/>
    </location>
</feature>
<organism evidence="3 4">
    <name type="scientific">Plasmodium falciparum Vietnam Oak-Knoll</name>
    <name type="common">FVO</name>
    <dbReference type="NCBI Taxonomy" id="1036723"/>
    <lineage>
        <taxon>Eukaryota</taxon>
        <taxon>Sar</taxon>
        <taxon>Alveolata</taxon>
        <taxon>Apicomplexa</taxon>
        <taxon>Aconoidasida</taxon>
        <taxon>Haemosporida</taxon>
        <taxon>Plasmodiidae</taxon>
        <taxon>Plasmodium</taxon>
        <taxon>Plasmodium (Laverania)</taxon>
    </lineage>
</organism>
<reference evidence="3 4" key="2">
    <citation type="submission" date="2013-02" db="EMBL/GenBank/DDBJ databases">
        <title>The Genome Sequence of Plasmodium falciparum Vietnam Oak-Knoll (FVO).</title>
        <authorList>
            <consortium name="The Broad Institute Genome Sequencing Platform"/>
            <consortium name="The Broad Institute Genome Sequencing Center for Infectious Disease"/>
            <person name="Neafsey D."/>
            <person name="Cheeseman I."/>
            <person name="Volkman S."/>
            <person name="Adams J."/>
            <person name="Walker B."/>
            <person name="Young S.K."/>
            <person name="Zeng Q."/>
            <person name="Gargeya S."/>
            <person name="Fitzgerald M."/>
            <person name="Haas B."/>
            <person name="Abouelleil A."/>
            <person name="Alvarado L."/>
            <person name="Arachchi H.M."/>
            <person name="Berlin A.M."/>
            <person name="Chapman S.B."/>
            <person name="Dewar J."/>
            <person name="Goldberg J."/>
            <person name="Griggs A."/>
            <person name="Gujja S."/>
            <person name="Hansen M."/>
            <person name="Howarth C."/>
            <person name="Imamovic A."/>
            <person name="Larimer J."/>
            <person name="McCowan C."/>
            <person name="Murphy C."/>
            <person name="Neiman D."/>
            <person name="Pearson M."/>
            <person name="Priest M."/>
            <person name="Roberts A."/>
            <person name="Saif S."/>
            <person name="Shea T."/>
            <person name="Sisk P."/>
            <person name="Sykes S."/>
            <person name="Wortman J."/>
            <person name="Nusbaum C."/>
            <person name="Birren B."/>
        </authorList>
    </citation>
    <scope>NUCLEOTIDE SEQUENCE [LARGE SCALE GENOMIC DNA]</scope>
    <source>
        <strain evidence="4">Vietnam Oak-Knoll (FVO)</strain>
    </source>
</reference>
<dbReference type="NCBIfam" id="TIGR01477">
    <property type="entry name" value="RIFIN"/>
    <property type="match status" value="1"/>
</dbReference>
<dbReference type="Proteomes" id="UP000030690">
    <property type="component" value="Unassembled WGS sequence"/>
</dbReference>
<dbReference type="Pfam" id="PF02009">
    <property type="entry name" value="RIFIN"/>
    <property type="match status" value="1"/>
</dbReference>